<evidence type="ECO:0000313" key="1">
    <source>
        <dbReference type="EMBL" id="MPN43614.1"/>
    </source>
</evidence>
<sequence length="76" mass="9154">MQDNIFNVIKVLYEKRFVEAEFGSECRHALLVGIHAEHVFCRIAGREIDHAEYDERYTEQHRYHHQDSLHYISKHS</sequence>
<organism evidence="1">
    <name type="scientific">bioreactor metagenome</name>
    <dbReference type="NCBI Taxonomy" id="1076179"/>
    <lineage>
        <taxon>unclassified sequences</taxon>
        <taxon>metagenomes</taxon>
        <taxon>ecological metagenomes</taxon>
    </lineage>
</organism>
<dbReference type="EMBL" id="VSSQ01102123">
    <property type="protein sequence ID" value="MPN43614.1"/>
    <property type="molecule type" value="Genomic_DNA"/>
</dbReference>
<accession>A0A645I5C0</accession>
<proteinExistence type="predicted"/>
<protein>
    <submittedName>
        <fullName evidence="1">Uncharacterized protein</fullName>
    </submittedName>
</protein>
<name>A0A645I5C0_9ZZZZ</name>
<reference evidence="1" key="1">
    <citation type="submission" date="2019-08" db="EMBL/GenBank/DDBJ databases">
        <authorList>
            <person name="Kucharzyk K."/>
            <person name="Murdoch R.W."/>
            <person name="Higgins S."/>
            <person name="Loffler F."/>
        </authorList>
    </citation>
    <scope>NUCLEOTIDE SEQUENCE</scope>
</reference>
<gene>
    <name evidence="1" type="ORF">SDC9_191174</name>
</gene>
<dbReference type="AlphaFoldDB" id="A0A645I5C0"/>
<comment type="caution">
    <text evidence="1">The sequence shown here is derived from an EMBL/GenBank/DDBJ whole genome shotgun (WGS) entry which is preliminary data.</text>
</comment>